<comment type="caution">
    <text evidence="2">The sequence shown here is derived from an EMBL/GenBank/DDBJ whole genome shotgun (WGS) entry which is preliminary data.</text>
</comment>
<dbReference type="InterPro" id="IPR050733">
    <property type="entry name" value="Vitellogenin/Apolipophorin"/>
</dbReference>
<dbReference type="PANTHER" id="PTHR23345">
    <property type="entry name" value="VITELLOGENIN-RELATED"/>
    <property type="match status" value="1"/>
</dbReference>
<feature type="domain" description="Vitellogenin" evidence="1">
    <location>
        <begin position="9"/>
        <end position="141"/>
    </location>
</feature>
<dbReference type="Pfam" id="PF01347">
    <property type="entry name" value="Vitellogenin_N"/>
    <property type="match status" value="1"/>
</dbReference>
<evidence type="ECO:0000313" key="3">
    <source>
        <dbReference type="Proteomes" id="UP000691718"/>
    </source>
</evidence>
<evidence type="ECO:0000259" key="1">
    <source>
        <dbReference type="Pfam" id="PF01347"/>
    </source>
</evidence>
<name>A0A8S3XFR8_PARAO</name>
<gene>
    <name evidence="2" type="ORF">PAPOLLO_LOCUS17855</name>
</gene>
<dbReference type="AlphaFoldDB" id="A0A8S3XFR8"/>
<proteinExistence type="predicted"/>
<evidence type="ECO:0000313" key="2">
    <source>
        <dbReference type="EMBL" id="CAG5023058.1"/>
    </source>
</evidence>
<dbReference type="PANTHER" id="PTHR23345:SF36">
    <property type="entry name" value="APOLIPOPHORINS"/>
    <property type="match status" value="1"/>
</dbReference>
<dbReference type="EMBL" id="CAJQZP010001151">
    <property type="protein sequence ID" value="CAG5023058.1"/>
    <property type="molecule type" value="Genomic_DNA"/>
</dbReference>
<keyword evidence="3" id="KW-1185">Reference proteome</keyword>
<protein>
    <submittedName>
        <fullName evidence="2">(apollo) hypothetical protein</fullName>
    </submittedName>
</protein>
<sequence length="275" mass="30859">MTVIQQNLETLLALSKKLASKMQNCKPRNKVEEDYVVTVMKGIGNIKHLENNIVDKLVHCAADDSVKARVRVAALEAFHADPCSAKIKNTDLELMKKRNLDSEIRIKAYLAVIAFPCGKSTNEIKKLLDSGPVQQVRRVLNGHAELNLSVTEKRGEPASIITYKGKLINTNYDKDTLDYEGQIELILRNCKQLLNSFTFKNVPLGDDKFQFDVKIDVNGNLIPKPATLTASSTYSDNDLFDDKYRLKAYYGDNLGIMFVGDWIFKIEDGVKKGVS</sequence>
<reference evidence="2" key="1">
    <citation type="submission" date="2021-04" db="EMBL/GenBank/DDBJ databases">
        <authorList>
            <person name="Tunstrom K."/>
        </authorList>
    </citation>
    <scope>NUCLEOTIDE SEQUENCE</scope>
</reference>
<accession>A0A8S3XFR8</accession>
<dbReference type="GO" id="GO:0005319">
    <property type="term" value="F:lipid transporter activity"/>
    <property type="evidence" value="ECO:0007669"/>
    <property type="project" value="InterPro"/>
</dbReference>
<dbReference type="Proteomes" id="UP000691718">
    <property type="component" value="Unassembled WGS sequence"/>
</dbReference>
<dbReference type="InterPro" id="IPR001747">
    <property type="entry name" value="Vitellogenin_N"/>
</dbReference>
<dbReference type="OrthoDB" id="6484170at2759"/>
<organism evidence="2 3">
    <name type="scientific">Parnassius apollo</name>
    <name type="common">Apollo butterfly</name>
    <name type="synonym">Papilio apollo</name>
    <dbReference type="NCBI Taxonomy" id="110799"/>
    <lineage>
        <taxon>Eukaryota</taxon>
        <taxon>Metazoa</taxon>
        <taxon>Ecdysozoa</taxon>
        <taxon>Arthropoda</taxon>
        <taxon>Hexapoda</taxon>
        <taxon>Insecta</taxon>
        <taxon>Pterygota</taxon>
        <taxon>Neoptera</taxon>
        <taxon>Endopterygota</taxon>
        <taxon>Lepidoptera</taxon>
        <taxon>Glossata</taxon>
        <taxon>Ditrysia</taxon>
        <taxon>Papilionoidea</taxon>
        <taxon>Papilionidae</taxon>
        <taxon>Parnassiinae</taxon>
        <taxon>Parnassini</taxon>
        <taxon>Parnassius</taxon>
        <taxon>Parnassius</taxon>
    </lineage>
</organism>